<dbReference type="InterPro" id="IPR018877">
    <property type="entry name" value="Phage_P22_Orf201_C"/>
</dbReference>
<sequence>MNNNVIPFHYEGQAVRFNSEGWVNATDVAKRFGKRPVDWLKQEDTKLYMQVMADALGLDTKVTQGHFGLVRTARGGKSPGTWLHPKLAVVFARWLDMKFSVWCDLHIDALLRGELNEKQQFDRACRALDDGQQVASLSGRELARWKGRKPALVHQVEYWREQLQMTLGLDAA</sequence>
<gene>
    <name evidence="2" type="ORF">F9Z43_08665</name>
</gene>
<proteinExistence type="predicted"/>
<comment type="caution">
    <text evidence="2">The sequence shown here is derived from an EMBL/GenBank/DDBJ whole genome shotgun (WGS) entry which is preliminary data.</text>
</comment>
<dbReference type="SUPFAM" id="SSF54616">
    <property type="entry name" value="DNA-binding domain of Mlu1-box binding protein MBP1"/>
    <property type="match status" value="1"/>
</dbReference>
<evidence type="ECO:0000259" key="1">
    <source>
        <dbReference type="PROSITE" id="PS51301"/>
    </source>
</evidence>
<dbReference type="AlphaFoldDB" id="A0A7X3JQU5"/>
<evidence type="ECO:0000313" key="3">
    <source>
        <dbReference type="Proteomes" id="UP000440965"/>
    </source>
</evidence>
<accession>A0A7X3JQU5</accession>
<name>A0A7X3JQU5_9PSED</name>
<dbReference type="EMBL" id="WEIK01000006">
    <property type="protein sequence ID" value="MVF49387.1"/>
    <property type="molecule type" value="Genomic_DNA"/>
</dbReference>
<dbReference type="InterPro" id="IPR018004">
    <property type="entry name" value="KilA/APSES_HTH"/>
</dbReference>
<feature type="domain" description="KilA-N" evidence="1">
    <location>
        <begin position="4"/>
        <end position="110"/>
    </location>
</feature>
<keyword evidence="2" id="KW-0238">DNA-binding</keyword>
<dbReference type="InterPro" id="IPR036887">
    <property type="entry name" value="HTH_APSES_sf"/>
</dbReference>
<dbReference type="PROSITE" id="PS51301">
    <property type="entry name" value="KILA_N"/>
    <property type="match status" value="1"/>
</dbReference>
<dbReference type="SMART" id="SM01252">
    <property type="entry name" value="KilA-N"/>
    <property type="match status" value="1"/>
</dbReference>
<dbReference type="Pfam" id="PF04383">
    <property type="entry name" value="KilA-N"/>
    <property type="match status" value="1"/>
</dbReference>
<organism evidence="2 3">
    <name type="scientific">Pseudomonas monteilii</name>
    <dbReference type="NCBI Taxonomy" id="76759"/>
    <lineage>
        <taxon>Bacteria</taxon>
        <taxon>Pseudomonadati</taxon>
        <taxon>Pseudomonadota</taxon>
        <taxon>Gammaproteobacteria</taxon>
        <taxon>Pseudomonadales</taxon>
        <taxon>Pseudomonadaceae</taxon>
        <taxon>Pseudomonas</taxon>
    </lineage>
</organism>
<dbReference type="InterPro" id="IPR017880">
    <property type="entry name" value="KilA_N"/>
</dbReference>
<reference evidence="2 3" key="1">
    <citation type="submission" date="2019-10" db="EMBL/GenBank/DDBJ databases">
        <title>XDR Pseudomonas monteilii producing IMP-16 from LCR.</title>
        <authorList>
            <person name="Ballaben A."/>
            <person name="Doi Y."/>
        </authorList>
    </citation>
    <scope>NUCLEOTIDE SEQUENCE [LARGE SCALE GENOMIC DNA]</scope>
    <source>
        <strain evidence="2 3">597/14</strain>
    </source>
</reference>
<dbReference type="Proteomes" id="UP000440965">
    <property type="component" value="Unassembled WGS sequence"/>
</dbReference>
<evidence type="ECO:0000313" key="2">
    <source>
        <dbReference type="EMBL" id="MVF49387.1"/>
    </source>
</evidence>
<dbReference type="GO" id="GO:0003677">
    <property type="term" value="F:DNA binding"/>
    <property type="evidence" value="ECO:0007669"/>
    <property type="project" value="UniProtKB-KW"/>
</dbReference>
<dbReference type="RefSeq" id="WP_024087007.1">
    <property type="nucleotide sequence ID" value="NZ_JBFUNT010000002.1"/>
</dbReference>
<dbReference type="Pfam" id="PF10549">
    <property type="entry name" value="ORF11CD3"/>
    <property type="match status" value="1"/>
</dbReference>
<protein>
    <submittedName>
        <fullName evidence="2">DNA-binding protein</fullName>
    </submittedName>
</protein>